<keyword evidence="1" id="KW-1133">Transmembrane helix</keyword>
<name>A0A1C2J4X1_ACITH</name>
<organism evidence="2 5">
    <name type="scientific">Acidithiobacillus thiooxidans</name>
    <name type="common">Thiobacillus thiooxidans</name>
    <dbReference type="NCBI Taxonomy" id="930"/>
    <lineage>
        <taxon>Bacteria</taxon>
        <taxon>Pseudomonadati</taxon>
        <taxon>Pseudomonadota</taxon>
        <taxon>Acidithiobacillia</taxon>
        <taxon>Acidithiobacillales</taxon>
        <taxon>Acidithiobacillaceae</taxon>
        <taxon>Acidithiobacillus</taxon>
    </lineage>
</organism>
<dbReference type="Proteomes" id="UP000095008">
    <property type="component" value="Unassembled WGS sequence"/>
</dbReference>
<evidence type="ECO:0000313" key="2">
    <source>
        <dbReference type="EMBL" id="OCX68106.1"/>
    </source>
</evidence>
<comment type="caution">
    <text evidence="2">The sequence shown here is derived from an EMBL/GenBank/DDBJ whole genome shotgun (WGS) entry which is preliminary data.</text>
</comment>
<dbReference type="Proteomes" id="UP000094893">
    <property type="component" value="Unassembled WGS sequence"/>
</dbReference>
<keyword evidence="1" id="KW-0472">Membrane</keyword>
<dbReference type="AlphaFoldDB" id="A0A1C2J4X1"/>
<dbReference type="EMBL" id="LWSA01000057">
    <property type="protein sequence ID" value="OCX74832.1"/>
    <property type="molecule type" value="Genomic_DNA"/>
</dbReference>
<keyword evidence="1" id="KW-0812">Transmembrane</keyword>
<evidence type="ECO:0000313" key="5">
    <source>
        <dbReference type="Proteomes" id="UP000095008"/>
    </source>
</evidence>
<evidence type="ECO:0000313" key="3">
    <source>
        <dbReference type="EMBL" id="OCX74832.1"/>
    </source>
</evidence>
<reference evidence="2 4" key="1">
    <citation type="journal article" date="2016" name="Int. J. Mol. Sci.">
        <title>Comparative genomics of the extreme acidophile Acidithiobacillus thiooxidans reveals intraspecific divergence and niche adaptation.</title>
        <authorList>
            <person name="Zhang X."/>
            <person name="Feng X."/>
            <person name="Tao J."/>
            <person name="Ma L."/>
            <person name="Xiao Y."/>
            <person name="Liang Y."/>
            <person name="Liu X."/>
            <person name="Yin H."/>
        </authorList>
    </citation>
    <scope>NUCLEOTIDE SEQUENCE [LARGE SCALE GENOMIC DNA]</scope>
    <source>
        <strain evidence="3 4">A02</strain>
        <strain evidence="2">DXS-W</strain>
    </source>
</reference>
<proteinExistence type="predicted"/>
<dbReference type="RefSeq" id="WP_024894900.1">
    <property type="nucleotide sequence ID" value="NZ_LGYM01000022.1"/>
</dbReference>
<sequence length="111" mass="12457">MPNAQSLVVPLELVITVSLQIFTGIAMVLDCLAMLPFYMDGGIVAGRLFIVLARPWLLGTRPSRRTLFDLFPASRRWHTIIQQSYRPLPSMPSSMAPFLLLPLGKLSWDCL</sequence>
<feature type="transmembrane region" description="Helical" evidence="1">
    <location>
        <begin position="7"/>
        <end position="29"/>
    </location>
</feature>
<accession>A0A1C2J4X1</accession>
<dbReference type="EMBL" id="LWRY01000279">
    <property type="protein sequence ID" value="OCX68106.1"/>
    <property type="molecule type" value="Genomic_DNA"/>
</dbReference>
<protein>
    <submittedName>
        <fullName evidence="2">Uncharacterized protein</fullName>
    </submittedName>
</protein>
<evidence type="ECO:0000256" key="1">
    <source>
        <dbReference type="SAM" id="Phobius"/>
    </source>
</evidence>
<evidence type="ECO:0000313" key="4">
    <source>
        <dbReference type="Proteomes" id="UP000094893"/>
    </source>
</evidence>
<keyword evidence="5" id="KW-1185">Reference proteome</keyword>
<gene>
    <name evidence="2" type="ORF">A6M23_19100</name>
    <name evidence="3" type="ORF">A6P07_04940</name>
</gene>
<dbReference type="GeneID" id="60696911"/>